<gene>
    <name evidence="1" type="ORF">EZS28_044499</name>
</gene>
<dbReference type="EMBL" id="SNRW01027607">
    <property type="protein sequence ID" value="KAA6359974.1"/>
    <property type="molecule type" value="Genomic_DNA"/>
</dbReference>
<dbReference type="AlphaFoldDB" id="A0A5J4TNH8"/>
<organism evidence="1 2">
    <name type="scientific">Streblomastix strix</name>
    <dbReference type="NCBI Taxonomy" id="222440"/>
    <lineage>
        <taxon>Eukaryota</taxon>
        <taxon>Metamonada</taxon>
        <taxon>Preaxostyla</taxon>
        <taxon>Oxymonadida</taxon>
        <taxon>Streblomastigidae</taxon>
        <taxon>Streblomastix</taxon>
    </lineage>
</organism>
<comment type="caution">
    <text evidence="1">The sequence shown here is derived from an EMBL/GenBank/DDBJ whole genome shotgun (WGS) entry which is preliminary data.</text>
</comment>
<accession>A0A5J4TNH8</accession>
<evidence type="ECO:0000313" key="1">
    <source>
        <dbReference type="EMBL" id="KAA6359974.1"/>
    </source>
</evidence>
<sequence length="90" mass="10440">LIVKVDVDELMSSKKEDPSVLLILSKIILLIETDEDEFVRMNILLLIRSYQELDCDVRLIETSYIRIVRPTRETKLTPLLDTKVWGNSPP</sequence>
<reference evidence="1 2" key="1">
    <citation type="submission" date="2019-03" db="EMBL/GenBank/DDBJ databases">
        <title>Single cell metagenomics reveals metabolic interactions within the superorganism composed of flagellate Streblomastix strix and complex community of Bacteroidetes bacteria on its surface.</title>
        <authorList>
            <person name="Treitli S.C."/>
            <person name="Kolisko M."/>
            <person name="Husnik F."/>
            <person name="Keeling P."/>
            <person name="Hampl V."/>
        </authorList>
    </citation>
    <scope>NUCLEOTIDE SEQUENCE [LARGE SCALE GENOMIC DNA]</scope>
    <source>
        <strain evidence="1">ST1C</strain>
    </source>
</reference>
<proteinExistence type="predicted"/>
<evidence type="ECO:0000313" key="2">
    <source>
        <dbReference type="Proteomes" id="UP000324800"/>
    </source>
</evidence>
<protein>
    <submittedName>
        <fullName evidence="1">Uncharacterized protein</fullName>
    </submittedName>
</protein>
<name>A0A5J4TNH8_9EUKA</name>
<dbReference type="Proteomes" id="UP000324800">
    <property type="component" value="Unassembled WGS sequence"/>
</dbReference>
<feature type="non-terminal residue" evidence="1">
    <location>
        <position position="1"/>
    </location>
</feature>